<proteinExistence type="predicted"/>
<evidence type="ECO:0000313" key="2">
    <source>
        <dbReference type="Proteomes" id="UP001348817"/>
    </source>
</evidence>
<dbReference type="EMBL" id="AP025314">
    <property type="protein sequence ID" value="BDD09360.1"/>
    <property type="molecule type" value="Genomic_DNA"/>
</dbReference>
<dbReference type="KEGG" id="fax:FUAX_17920"/>
<name>A0AAU9DAL3_9BACT</name>
<dbReference type="AlphaFoldDB" id="A0AAU9DAL3"/>
<reference evidence="1 2" key="1">
    <citation type="submission" date="2021-12" db="EMBL/GenBank/DDBJ databases">
        <title>Genome sequencing of bacteria with rrn-lacking chromosome and rrn-plasmid.</title>
        <authorList>
            <person name="Anda M."/>
            <person name="Iwasaki W."/>
        </authorList>
    </citation>
    <scope>NUCLEOTIDE SEQUENCE [LARGE SCALE GENOMIC DNA]</scope>
    <source>
        <strain evidence="1 2">DSM 100852</strain>
    </source>
</reference>
<organism evidence="1 2">
    <name type="scientific">Fulvitalea axinellae</name>
    <dbReference type="NCBI Taxonomy" id="1182444"/>
    <lineage>
        <taxon>Bacteria</taxon>
        <taxon>Pseudomonadati</taxon>
        <taxon>Bacteroidota</taxon>
        <taxon>Cytophagia</taxon>
        <taxon>Cytophagales</taxon>
        <taxon>Persicobacteraceae</taxon>
        <taxon>Fulvitalea</taxon>
    </lineage>
</organism>
<gene>
    <name evidence="1" type="ORF">FUAX_17920</name>
</gene>
<protein>
    <submittedName>
        <fullName evidence="1">Uncharacterized protein</fullName>
    </submittedName>
</protein>
<dbReference type="Proteomes" id="UP001348817">
    <property type="component" value="Chromosome"/>
</dbReference>
<sequence length="33" mass="4035">MKEVRYNPPSKRFVMYWSANITKITRVMLTLLF</sequence>
<evidence type="ECO:0000313" key="1">
    <source>
        <dbReference type="EMBL" id="BDD09360.1"/>
    </source>
</evidence>
<accession>A0AAU9DAL3</accession>
<keyword evidence="2" id="KW-1185">Reference proteome</keyword>